<dbReference type="InterPro" id="IPR003423">
    <property type="entry name" value="OMP_efflux"/>
</dbReference>
<evidence type="ECO:0000256" key="3">
    <source>
        <dbReference type="ARBA" id="ARBA00022448"/>
    </source>
</evidence>
<accession>G8NZ10</accession>
<dbReference type="GO" id="GO:0015288">
    <property type="term" value="F:porin activity"/>
    <property type="evidence" value="ECO:0007669"/>
    <property type="project" value="TreeGrafter"/>
</dbReference>
<evidence type="ECO:0000256" key="2">
    <source>
        <dbReference type="ARBA" id="ARBA00007613"/>
    </source>
</evidence>
<keyword evidence="7" id="KW-0998">Cell outer membrane</keyword>
<gene>
    <name evidence="9" type="ordered locus">AciX8_1319</name>
</gene>
<protein>
    <submittedName>
        <fullName evidence="9">Outer membrane efflux protein</fullName>
    </submittedName>
</protein>
<evidence type="ECO:0000256" key="4">
    <source>
        <dbReference type="ARBA" id="ARBA00022452"/>
    </source>
</evidence>
<dbReference type="SUPFAM" id="SSF56954">
    <property type="entry name" value="Outer membrane efflux proteins (OEP)"/>
    <property type="match status" value="1"/>
</dbReference>
<dbReference type="KEGG" id="gma:AciX8_1319"/>
<feature type="compositionally biased region" description="Gly residues" evidence="8">
    <location>
        <begin position="245"/>
        <end position="264"/>
    </location>
</feature>
<dbReference type="Pfam" id="PF02321">
    <property type="entry name" value="OEP"/>
    <property type="match status" value="1"/>
</dbReference>
<evidence type="ECO:0000256" key="6">
    <source>
        <dbReference type="ARBA" id="ARBA00023136"/>
    </source>
</evidence>
<keyword evidence="4" id="KW-1134">Transmembrane beta strand</keyword>
<feature type="region of interest" description="Disordered" evidence="8">
    <location>
        <begin position="96"/>
        <end position="133"/>
    </location>
</feature>
<dbReference type="Proteomes" id="UP000007113">
    <property type="component" value="Chromosome"/>
</dbReference>
<feature type="region of interest" description="Disordered" evidence="8">
    <location>
        <begin position="241"/>
        <end position="283"/>
    </location>
</feature>
<dbReference type="HOGENOM" id="CLU_022604_0_0_0"/>
<keyword evidence="10" id="KW-1185">Reference proteome</keyword>
<dbReference type="GO" id="GO:0009279">
    <property type="term" value="C:cell outer membrane"/>
    <property type="evidence" value="ECO:0007669"/>
    <property type="project" value="UniProtKB-SubCell"/>
</dbReference>
<dbReference type="STRING" id="682795.AciX8_1319"/>
<evidence type="ECO:0000256" key="1">
    <source>
        <dbReference type="ARBA" id="ARBA00004442"/>
    </source>
</evidence>
<dbReference type="EMBL" id="CP003130">
    <property type="protein sequence ID" value="AEU35662.1"/>
    <property type="molecule type" value="Genomic_DNA"/>
</dbReference>
<keyword evidence="6" id="KW-0472">Membrane</keyword>
<dbReference type="eggNOG" id="COG1538">
    <property type="taxonomic scope" value="Bacteria"/>
</dbReference>
<evidence type="ECO:0000313" key="10">
    <source>
        <dbReference type="Proteomes" id="UP000007113"/>
    </source>
</evidence>
<dbReference type="Gene3D" id="1.20.1600.10">
    <property type="entry name" value="Outer membrane efflux proteins (OEP)"/>
    <property type="match status" value="1"/>
</dbReference>
<reference evidence="9 10" key="1">
    <citation type="submission" date="2011-11" db="EMBL/GenBank/DDBJ databases">
        <title>Complete sequence of Granulicella mallensis MP5ACTX8.</title>
        <authorList>
            <consortium name="US DOE Joint Genome Institute"/>
            <person name="Lucas S."/>
            <person name="Copeland A."/>
            <person name="Lapidus A."/>
            <person name="Cheng J.-F."/>
            <person name="Goodwin L."/>
            <person name="Pitluck S."/>
            <person name="Peters L."/>
            <person name="Lu M."/>
            <person name="Detter J.C."/>
            <person name="Han C."/>
            <person name="Tapia R."/>
            <person name="Land M."/>
            <person name="Hauser L."/>
            <person name="Kyrpides N."/>
            <person name="Ivanova N."/>
            <person name="Mikhailova N."/>
            <person name="Pagani I."/>
            <person name="Rawat S."/>
            <person name="Mannisto M."/>
            <person name="Haggblom M."/>
            <person name="Woyke T."/>
        </authorList>
    </citation>
    <scope>NUCLEOTIDE SEQUENCE [LARGE SCALE GENOMIC DNA]</scope>
    <source>
        <strain evidence="10">ATCC BAA-1857 / DSM 23137 / MP5ACTX8</strain>
    </source>
</reference>
<dbReference type="PANTHER" id="PTHR30026">
    <property type="entry name" value="OUTER MEMBRANE PROTEIN TOLC"/>
    <property type="match status" value="1"/>
</dbReference>
<evidence type="ECO:0000256" key="7">
    <source>
        <dbReference type="ARBA" id="ARBA00023237"/>
    </source>
</evidence>
<comment type="subcellular location">
    <subcellularLocation>
        <location evidence="1">Cell outer membrane</location>
    </subcellularLocation>
</comment>
<evidence type="ECO:0000256" key="5">
    <source>
        <dbReference type="ARBA" id="ARBA00022692"/>
    </source>
</evidence>
<proteinExistence type="inferred from homology"/>
<comment type="similarity">
    <text evidence="2">Belongs to the outer membrane factor (OMF) (TC 1.B.17) family.</text>
</comment>
<keyword evidence="5" id="KW-0812">Transmembrane</keyword>
<feature type="compositionally biased region" description="Polar residues" evidence="8">
    <location>
        <begin position="96"/>
        <end position="105"/>
    </location>
</feature>
<dbReference type="PANTHER" id="PTHR30026:SF23">
    <property type="entry name" value="TO APRF-PUTATIVE OUTER MEMBRANE EFFLUX PROTEIN OR SECRETED ALKALINE PHOSPHATASE-RELATED"/>
    <property type="match status" value="1"/>
</dbReference>
<keyword evidence="3" id="KW-0813">Transport</keyword>
<dbReference type="GO" id="GO:1990281">
    <property type="term" value="C:efflux pump complex"/>
    <property type="evidence" value="ECO:0007669"/>
    <property type="project" value="TreeGrafter"/>
</dbReference>
<evidence type="ECO:0000313" key="9">
    <source>
        <dbReference type="EMBL" id="AEU35662.1"/>
    </source>
</evidence>
<sequence length="780" mass="82907">MSLVGSKHLPCILEGLIQPSSDILNRQSITDLVGLEPGGSRYRIYIYGIVWVIESLENQVLENRTVKLRHLQATACVAMTLVSVLPQGVAQQATSTVSNQTQVSPTAPAPTRAVQNDTTGNPGLPQAPAPRATEPLYLRPTFTNYSKGKPFFPNPFKDYTSTTYEAPRLGNTSKLDDLLHNGKIYLSLSDAVTLALENNFDIAIARINLDIADTDLLRARAGSSLRGVSTGLVANTLGGTTTTITGGGGPGGTSSGSGGGGAGANGIVLSTNGSGPTPEALDPTLTGSLEYESADTAQSSPLLAGAASLNSNTATYNFGYAQGFLTGTQVQATFNNNRVTTNGTFSSYSPQLQTIFQVKATQHLLQGFGTGINGRFILQAKNDRRITDSAFRQQLLYTVNQVENIYWGLVSAYEDEQAKERALTQSTQLASDNRKQLQIGTLAPLDVVNSDSSVASDKQALIAAQTNLEYQQLIMKQAIARNLNDPQLSTAPVIPTDRVGLDRLPEEDMPVEDLVRQAYVNNPQIEQAVLNMKNNAITIKAEKNGLLPVVDAYAFYGGSALGGSQNPAEVCGFSLDPNSPAQTCAALGEGVPTVGYGSVLGHTFNNSSPDRGVGLSISIPLRNRTAQADQARSQMEYRQSQMRLQQLYTQIRIQIINGQYALTNDRAQVSAAQASRDYAAQSYEAEQKKYKLGASTTANVLQQGRSLATAENTLISSTGAYAKDRAALLQLLSSTLDRYGISIEAAASGTIAMAPIIPGLTAPKAPETPKPLNATPPPVQ</sequence>
<name>G8NZ10_GRAMM</name>
<evidence type="ECO:0000256" key="8">
    <source>
        <dbReference type="SAM" id="MobiDB-lite"/>
    </source>
</evidence>
<dbReference type="InterPro" id="IPR051906">
    <property type="entry name" value="TolC-like"/>
</dbReference>
<organism evidence="9 10">
    <name type="scientific">Granulicella mallensis (strain ATCC BAA-1857 / DSM 23137 / MP5ACTX8)</name>
    <dbReference type="NCBI Taxonomy" id="682795"/>
    <lineage>
        <taxon>Bacteria</taxon>
        <taxon>Pseudomonadati</taxon>
        <taxon>Acidobacteriota</taxon>
        <taxon>Terriglobia</taxon>
        <taxon>Terriglobales</taxon>
        <taxon>Acidobacteriaceae</taxon>
        <taxon>Granulicella</taxon>
    </lineage>
</organism>
<dbReference type="AlphaFoldDB" id="G8NZ10"/>
<dbReference type="GO" id="GO:0015562">
    <property type="term" value="F:efflux transmembrane transporter activity"/>
    <property type="evidence" value="ECO:0007669"/>
    <property type="project" value="InterPro"/>
</dbReference>